<sequence>MVAGVVCLFIPGAQGVGVSILLGWGLSFGLSILFNGGKIDKSTFLEAAIGGILGAVSFGVGGVLTKVASSIGKKIITAIGSSPITRRVIGSLVSGGKNILTKVPGPIRGILSKVATKGGVFGAVDGVVTSIADDWLRGKKIDWKKALASGLVGTLTFGIFAYAGPAIAQQANKIPIVKTVTAKIESVAGKWFKPNSACACNLKYTTSKTQKHVHEGETVTDPQSPYNGKWSGGGLHNWRKMKERVKQDGYYFNKVEKDQNGVLNVEVRRVGYDPKTLNKYENIKKALETLQSGNASKKQQKKAQKLLQQNNIDPNTDPNSIDPKTLARKEQVISKTVYPSHYTEQQIDEMGEKALDQYLQSHKLQYSTLPNGDVEPIKFNAVVKGPDGKNIEVEGYVVPKPDGTVDYIDILTP</sequence>
<evidence type="ECO:0000313" key="3">
    <source>
        <dbReference type="EMBL" id="SEN62911.1"/>
    </source>
</evidence>
<accession>A0A1H8I3I4</accession>
<feature type="region of interest" description="Disordered" evidence="1">
    <location>
        <begin position="292"/>
        <end position="323"/>
    </location>
</feature>
<feature type="compositionally biased region" description="Polar residues" evidence="1">
    <location>
        <begin position="310"/>
        <end position="319"/>
    </location>
</feature>
<keyword evidence="2" id="KW-0812">Transmembrane</keyword>
<gene>
    <name evidence="3" type="ORF">SAMN05444955_1161</name>
</gene>
<keyword evidence="4" id="KW-1185">Reference proteome</keyword>
<organism evidence="3 4">
    <name type="scientific">Lihuaxuella thermophila</name>
    <dbReference type="NCBI Taxonomy" id="1173111"/>
    <lineage>
        <taxon>Bacteria</taxon>
        <taxon>Bacillati</taxon>
        <taxon>Bacillota</taxon>
        <taxon>Bacilli</taxon>
        <taxon>Bacillales</taxon>
        <taxon>Thermoactinomycetaceae</taxon>
        <taxon>Lihuaxuella</taxon>
    </lineage>
</organism>
<dbReference type="EMBL" id="FOCQ01000016">
    <property type="protein sequence ID" value="SEN62911.1"/>
    <property type="molecule type" value="Genomic_DNA"/>
</dbReference>
<proteinExistence type="predicted"/>
<evidence type="ECO:0000313" key="4">
    <source>
        <dbReference type="Proteomes" id="UP000199695"/>
    </source>
</evidence>
<protein>
    <submittedName>
        <fullName evidence="3">Uncharacterized protein</fullName>
    </submittedName>
</protein>
<evidence type="ECO:0000256" key="2">
    <source>
        <dbReference type="SAM" id="Phobius"/>
    </source>
</evidence>
<reference evidence="3 4" key="1">
    <citation type="submission" date="2016-10" db="EMBL/GenBank/DDBJ databases">
        <authorList>
            <person name="de Groot N.N."/>
        </authorList>
    </citation>
    <scope>NUCLEOTIDE SEQUENCE [LARGE SCALE GENOMIC DNA]</scope>
    <source>
        <strain evidence="3 4">DSM 46701</strain>
    </source>
</reference>
<feature type="transmembrane region" description="Helical" evidence="2">
    <location>
        <begin position="146"/>
        <end position="168"/>
    </location>
</feature>
<evidence type="ECO:0000256" key="1">
    <source>
        <dbReference type="SAM" id="MobiDB-lite"/>
    </source>
</evidence>
<name>A0A1H8I3I4_9BACL</name>
<dbReference type="Proteomes" id="UP000199695">
    <property type="component" value="Unassembled WGS sequence"/>
</dbReference>
<feature type="transmembrane region" description="Helical" evidence="2">
    <location>
        <begin position="44"/>
        <end position="64"/>
    </location>
</feature>
<keyword evidence="2" id="KW-0472">Membrane</keyword>
<dbReference type="AlphaFoldDB" id="A0A1H8I3I4"/>
<keyword evidence="2" id="KW-1133">Transmembrane helix</keyword>